<keyword evidence="3 8" id="KW-0479">Metal-binding</keyword>
<evidence type="ECO:0000256" key="4">
    <source>
        <dbReference type="ARBA" id="ARBA00022741"/>
    </source>
</evidence>
<comment type="similarity">
    <text evidence="8">Belongs to the MobA family.</text>
</comment>
<evidence type="ECO:0000256" key="5">
    <source>
        <dbReference type="ARBA" id="ARBA00022842"/>
    </source>
</evidence>
<dbReference type="PANTHER" id="PTHR19136">
    <property type="entry name" value="MOLYBDENUM COFACTOR GUANYLYLTRANSFERASE"/>
    <property type="match status" value="1"/>
</dbReference>
<comment type="cofactor">
    <cofactor evidence="8">
        <name>Mg(2+)</name>
        <dbReference type="ChEBI" id="CHEBI:18420"/>
    </cofactor>
</comment>
<name>A0A380FXH6_9STAP</name>
<dbReference type="SUPFAM" id="SSF53448">
    <property type="entry name" value="Nucleotide-diphospho-sugar transferases"/>
    <property type="match status" value="1"/>
</dbReference>
<reference evidence="11 13" key="2">
    <citation type="submission" date="2019-04" db="EMBL/GenBank/DDBJ databases">
        <title>Genomic characterization of Staphylococcus petrasii strains.</title>
        <authorList>
            <person name="Vrbovska V."/>
            <person name="Kovarovic V."/>
            <person name="Maslanova I."/>
            <person name="Indrakova A."/>
            <person name="Petras P."/>
            <person name="Sedo O."/>
            <person name="Svec P."/>
            <person name="Fisarova L."/>
            <person name="Sedlacek I."/>
            <person name="Doskar J."/>
            <person name="Pantucek R."/>
        </authorList>
    </citation>
    <scope>NUCLEOTIDE SEQUENCE [LARGE SCALE GENOMIC DNA]</scope>
    <source>
        <strain evidence="11 13">P5404</strain>
    </source>
</reference>
<keyword evidence="2 8" id="KW-0808">Transferase</keyword>
<evidence type="ECO:0000313" key="11">
    <source>
        <dbReference type="EMBL" id="TGE19092.1"/>
    </source>
</evidence>
<comment type="domain">
    <text evidence="8">The N-terminal domain determines nucleotide recognition and specific binding, while the C-terminal domain determines the specific binding to the target protein.</text>
</comment>
<dbReference type="RefSeq" id="WP_103298887.1">
    <property type="nucleotide sequence ID" value="NZ_PPQT01000128.1"/>
</dbReference>
<dbReference type="OrthoDB" id="9788394at2"/>
<dbReference type="Proteomes" id="UP000254047">
    <property type="component" value="Unassembled WGS sequence"/>
</dbReference>
<comment type="function">
    <text evidence="8">Transfers a GMP moiety from GTP to Mo-molybdopterin (Mo-MPT) cofactor (Moco or molybdenum cofactor) to form Mo-molybdopterin guanine dinucleotide (Mo-MGD) cofactor.</text>
</comment>
<keyword evidence="1 8" id="KW-0963">Cytoplasm</keyword>
<keyword evidence="4 8" id="KW-0547">Nucleotide-binding</keyword>
<keyword evidence="11" id="KW-0548">Nucleotidyltransferase</keyword>
<dbReference type="EMBL" id="UHDO01000001">
    <property type="protein sequence ID" value="SUM43222.1"/>
    <property type="molecule type" value="Genomic_DNA"/>
</dbReference>
<dbReference type="NCBIfam" id="NF001457">
    <property type="entry name" value="PRK00317.1-3"/>
    <property type="match status" value="1"/>
</dbReference>
<comment type="subcellular location">
    <subcellularLocation>
        <location evidence="8">Cytoplasm</location>
    </subcellularLocation>
</comment>
<feature type="binding site" evidence="8">
    <location>
        <position position="97"/>
    </location>
    <ligand>
        <name>GTP</name>
        <dbReference type="ChEBI" id="CHEBI:37565"/>
    </ligand>
</feature>
<dbReference type="GO" id="GO:0006777">
    <property type="term" value="P:Mo-molybdopterin cofactor biosynthetic process"/>
    <property type="evidence" value="ECO:0007669"/>
    <property type="project" value="UniProtKB-KW"/>
</dbReference>
<organism evidence="10 12">
    <name type="scientific">Staphylococcus petrasii</name>
    <dbReference type="NCBI Taxonomy" id="1276936"/>
    <lineage>
        <taxon>Bacteria</taxon>
        <taxon>Bacillati</taxon>
        <taxon>Bacillota</taxon>
        <taxon>Bacilli</taxon>
        <taxon>Bacillales</taxon>
        <taxon>Staphylococcaceae</taxon>
        <taxon>Staphylococcus</taxon>
    </lineage>
</organism>
<evidence type="ECO:0000256" key="8">
    <source>
        <dbReference type="HAMAP-Rule" id="MF_00316"/>
    </source>
</evidence>
<feature type="binding site" evidence="8">
    <location>
        <begin position="6"/>
        <end position="8"/>
    </location>
    <ligand>
        <name>GTP</name>
        <dbReference type="ChEBI" id="CHEBI:37565"/>
    </ligand>
</feature>
<dbReference type="InterPro" id="IPR029044">
    <property type="entry name" value="Nucleotide-diphossugar_trans"/>
</dbReference>
<comment type="caution">
    <text evidence="8">Lacks conserved residue(s) required for the propagation of feature annotation.</text>
</comment>
<feature type="domain" description="MobA-like NTP transferase" evidence="9">
    <location>
        <begin position="3"/>
        <end position="165"/>
    </location>
</feature>
<evidence type="ECO:0000256" key="7">
    <source>
        <dbReference type="ARBA" id="ARBA00023150"/>
    </source>
</evidence>
<sequence length="201" mass="23233">MKAIILAGGHSERFGKAKAFAEIDDQMFYQRIIHVLEETNMFNEIIISTNDQLANQFKHDNIIVDDSEEKDKGPLAGIYTVMKEYIDEELFFVVSVDTPMITGKAISALYQFMVSKLIEDQIDIAAFSENEKIIPTIAFYSPDILNIMEQALKSDDYSLRHVYQQVNIKTLDVGEINSPDYWYKNINYQHDLDTLKQQINY</sequence>
<evidence type="ECO:0000256" key="2">
    <source>
        <dbReference type="ARBA" id="ARBA00022679"/>
    </source>
</evidence>
<gene>
    <name evidence="8 10" type="primary">mobA</name>
    <name evidence="11" type="ORF">BJR09_01570</name>
    <name evidence="10" type="ORF">NCTC13830_00748</name>
</gene>
<dbReference type="GO" id="GO:0005737">
    <property type="term" value="C:cytoplasm"/>
    <property type="evidence" value="ECO:0007669"/>
    <property type="project" value="UniProtKB-SubCell"/>
</dbReference>
<accession>A0A380FXH6</accession>
<evidence type="ECO:0000313" key="10">
    <source>
        <dbReference type="EMBL" id="SUM43222.1"/>
    </source>
</evidence>
<comment type="catalytic activity">
    <reaction evidence="8">
        <text>Mo-molybdopterin + GTP + H(+) = Mo-molybdopterin guanine dinucleotide + diphosphate</text>
        <dbReference type="Rhea" id="RHEA:34243"/>
        <dbReference type="ChEBI" id="CHEBI:15378"/>
        <dbReference type="ChEBI" id="CHEBI:33019"/>
        <dbReference type="ChEBI" id="CHEBI:37565"/>
        <dbReference type="ChEBI" id="CHEBI:71302"/>
        <dbReference type="ChEBI" id="CHEBI:71310"/>
        <dbReference type="EC" id="2.7.7.77"/>
    </reaction>
</comment>
<reference evidence="10 12" key="1">
    <citation type="submission" date="2018-06" db="EMBL/GenBank/DDBJ databases">
        <authorList>
            <consortium name="Pathogen Informatics"/>
            <person name="Doyle S."/>
        </authorList>
    </citation>
    <scope>NUCLEOTIDE SEQUENCE [LARGE SCALE GENOMIC DNA]</scope>
    <source>
        <strain evidence="10 12">NCTC13830</strain>
    </source>
</reference>
<dbReference type="GO" id="GO:0046872">
    <property type="term" value="F:metal ion binding"/>
    <property type="evidence" value="ECO:0007669"/>
    <property type="project" value="UniProtKB-KW"/>
</dbReference>
<evidence type="ECO:0000256" key="3">
    <source>
        <dbReference type="ARBA" id="ARBA00022723"/>
    </source>
</evidence>
<keyword evidence="13" id="KW-1185">Reference proteome</keyword>
<keyword evidence="5 8" id="KW-0460">Magnesium</keyword>
<dbReference type="InterPro" id="IPR013482">
    <property type="entry name" value="Molybde_CF_guanTrfase"/>
</dbReference>
<dbReference type="Pfam" id="PF12804">
    <property type="entry name" value="NTP_transf_3"/>
    <property type="match status" value="1"/>
</dbReference>
<proteinExistence type="inferred from homology"/>
<dbReference type="GO" id="GO:0061603">
    <property type="term" value="F:molybdenum cofactor guanylyltransferase activity"/>
    <property type="evidence" value="ECO:0007669"/>
    <property type="project" value="UniProtKB-EC"/>
</dbReference>
<evidence type="ECO:0000256" key="1">
    <source>
        <dbReference type="ARBA" id="ARBA00022490"/>
    </source>
</evidence>
<dbReference type="Proteomes" id="UP000297598">
    <property type="component" value="Unassembled WGS sequence"/>
</dbReference>
<dbReference type="CDD" id="cd02503">
    <property type="entry name" value="MobA"/>
    <property type="match status" value="1"/>
</dbReference>
<dbReference type="EMBL" id="SRLS01000002">
    <property type="protein sequence ID" value="TGE19092.1"/>
    <property type="molecule type" value="Genomic_DNA"/>
</dbReference>
<dbReference type="Gene3D" id="3.90.550.10">
    <property type="entry name" value="Spore Coat Polysaccharide Biosynthesis Protein SpsA, Chain A"/>
    <property type="match status" value="1"/>
</dbReference>
<keyword evidence="6 8" id="KW-0342">GTP-binding</keyword>
<dbReference type="PANTHER" id="PTHR19136:SF81">
    <property type="entry name" value="MOLYBDENUM COFACTOR GUANYLYLTRANSFERASE"/>
    <property type="match status" value="1"/>
</dbReference>
<keyword evidence="7 8" id="KW-0501">Molybdenum cofactor biosynthesis</keyword>
<dbReference type="HAMAP" id="MF_00316">
    <property type="entry name" value="MobA"/>
    <property type="match status" value="1"/>
</dbReference>
<feature type="binding site" evidence="8">
    <location>
        <position position="18"/>
    </location>
    <ligand>
        <name>GTP</name>
        <dbReference type="ChEBI" id="CHEBI:37565"/>
    </ligand>
</feature>
<dbReference type="InterPro" id="IPR025877">
    <property type="entry name" value="MobA-like_NTP_Trfase"/>
</dbReference>
<dbReference type="GO" id="GO:0005525">
    <property type="term" value="F:GTP binding"/>
    <property type="evidence" value="ECO:0007669"/>
    <property type="project" value="UniProtKB-UniRule"/>
</dbReference>
<dbReference type="AlphaFoldDB" id="A0A380FXH6"/>
<evidence type="ECO:0000313" key="12">
    <source>
        <dbReference type="Proteomes" id="UP000254047"/>
    </source>
</evidence>
<protein>
    <recommendedName>
        <fullName evidence="8">Probable molybdenum cofactor guanylyltransferase</fullName>
        <shortName evidence="8">MoCo guanylyltransferase</shortName>
        <ecNumber evidence="8">2.7.7.77</ecNumber>
    </recommendedName>
    <alternativeName>
        <fullName evidence="8">GTP:molybdopterin guanylyltransferase</fullName>
    </alternativeName>
    <alternativeName>
        <fullName evidence="8">Mo-MPT guanylyltransferase</fullName>
    </alternativeName>
    <alternativeName>
        <fullName evidence="8">Molybdopterin guanylyltransferase</fullName>
    </alternativeName>
    <alternativeName>
        <fullName evidence="8">Molybdopterin-guanine dinucleotide synthase</fullName>
        <shortName evidence="8">MGD synthase</shortName>
    </alternativeName>
</protein>
<feature type="binding site" evidence="8">
    <location>
        <position position="97"/>
    </location>
    <ligand>
        <name>Mg(2+)</name>
        <dbReference type="ChEBI" id="CHEBI:18420"/>
    </ligand>
</feature>
<dbReference type="EC" id="2.7.7.77" evidence="8"/>
<evidence type="ECO:0000313" key="13">
    <source>
        <dbReference type="Proteomes" id="UP000297598"/>
    </source>
</evidence>
<evidence type="ECO:0000259" key="9">
    <source>
        <dbReference type="Pfam" id="PF12804"/>
    </source>
</evidence>
<evidence type="ECO:0000256" key="6">
    <source>
        <dbReference type="ARBA" id="ARBA00023134"/>
    </source>
</evidence>
<feature type="binding site" evidence="8">
    <location>
        <position position="65"/>
    </location>
    <ligand>
        <name>GTP</name>
        <dbReference type="ChEBI" id="CHEBI:37565"/>
    </ligand>
</feature>